<comment type="caution">
    <text evidence="11">Lacks conserved residue(s) required for the propagation of feature annotation.</text>
</comment>
<reference evidence="16" key="1">
    <citation type="submission" date="2025-08" db="UniProtKB">
        <authorList>
            <consortium name="RefSeq"/>
        </authorList>
    </citation>
    <scope>IDENTIFICATION</scope>
</reference>
<evidence type="ECO:0000256" key="2">
    <source>
        <dbReference type="ARBA" id="ARBA00006127"/>
    </source>
</evidence>
<feature type="signal peptide" evidence="13">
    <location>
        <begin position="1"/>
        <end position="25"/>
    </location>
</feature>
<dbReference type="FunFam" id="2.10.25.10:FF:000005">
    <property type="entry name" value="Fibrillin 2"/>
    <property type="match status" value="4"/>
</dbReference>
<dbReference type="PROSITE" id="PS00010">
    <property type="entry name" value="ASX_HYDROXYL"/>
    <property type="match status" value="6"/>
</dbReference>
<gene>
    <name evidence="16" type="primary">LOC107269861</name>
</gene>
<dbReference type="SUPFAM" id="SSF57196">
    <property type="entry name" value="EGF/Laminin"/>
    <property type="match status" value="1"/>
</dbReference>
<feature type="domain" description="EGF-like" evidence="14">
    <location>
        <begin position="706"/>
        <end position="744"/>
    </location>
</feature>
<feature type="domain" description="EGF-like" evidence="14">
    <location>
        <begin position="926"/>
        <end position="967"/>
    </location>
</feature>
<dbReference type="SMART" id="SM00181">
    <property type="entry name" value="EGF"/>
    <property type="match status" value="13"/>
</dbReference>
<dbReference type="Pfam" id="PF14670">
    <property type="entry name" value="FXa_inhibition"/>
    <property type="match status" value="1"/>
</dbReference>
<dbReference type="Proteomes" id="UP000694920">
    <property type="component" value="Unplaced"/>
</dbReference>
<evidence type="ECO:0000256" key="9">
    <source>
        <dbReference type="ARBA" id="ARBA00023157"/>
    </source>
</evidence>
<protein>
    <submittedName>
        <fullName evidence="16">Fibrillin-1 isoform X2</fullName>
    </submittedName>
</protein>
<dbReference type="Pfam" id="PF07645">
    <property type="entry name" value="EGF_CA"/>
    <property type="match status" value="13"/>
</dbReference>
<keyword evidence="9" id="KW-1015">Disulfide bond</keyword>
<comment type="subcellular location">
    <subcellularLocation>
        <location evidence="1">Secreted</location>
        <location evidence="1">Extracellular space</location>
        <location evidence="1">Extracellular matrix</location>
    </subcellularLocation>
</comment>
<dbReference type="Gene3D" id="2.10.25.10">
    <property type="entry name" value="Laminin"/>
    <property type="match status" value="18"/>
</dbReference>
<keyword evidence="15" id="KW-1185">Reference proteome</keyword>
<dbReference type="FunFam" id="2.10.25.10:FF:000014">
    <property type="entry name" value="Latent-transforming growth factor beta-binding protein 3"/>
    <property type="match status" value="1"/>
</dbReference>
<feature type="chain" id="PRO_5042590938" evidence="13">
    <location>
        <begin position="26"/>
        <end position="1273"/>
    </location>
</feature>
<feature type="region of interest" description="Disordered" evidence="12">
    <location>
        <begin position="167"/>
        <end position="193"/>
    </location>
</feature>
<evidence type="ECO:0000256" key="8">
    <source>
        <dbReference type="ARBA" id="ARBA00022837"/>
    </source>
</evidence>
<dbReference type="PROSITE" id="PS01186">
    <property type="entry name" value="EGF_2"/>
    <property type="match status" value="4"/>
</dbReference>
<keyword evidence="8" id="KW-0106">Calcium</keyword>
<evidence type="ECO:0000256" key="11">
    <source>
        <dbReference type="PROSITE-ProRule" id="PRU00076"/>
    </source>
</evidence>
<keyword evidence="6 13" id="KW-0732">Signal</keyword>
<keyword evidence="5 11" id="KW-0245">EGF-like domain</keyword>
<feature type="domain" description="EGF-like" evidence="14">
    <location>
        <begin position="1052"/>
        <end position="1094"/>
    </location>
</feature>
<name>A0AAJ7RL99_CEPCN</name>
<proteinExistence type="inferred from homology"/>
<keyword evidence="10" id="KW-0325">Glycoprotein</keyword>
<dbReference type="Pfam" id="PF22914">
    <property type="entry name" value="Fibulin_C"/>
    <property type="match status" value="1"/>
</dbReference>
<dbReference type="InterPro" id="IPR000152">
    <property type="entry name" value="EGF-type_Asp/Asn_hydroxyl_site"/>
</dbReference>
<dbReference type="InterPro" id="IPR001881">
    <property type="entry name" value="EGF-like_Ca-bd_dom"/>
</dbReference>
<dbReference type="GO" id="GO:0071944">
    <property type="term" value="C:cell periphery"/>
    <property type="evidence" value="ECO:0007669"/>
    <property type="project" value="UniProtKB-ARBA"/>
</dbReference>
<evidence type="ECO:0000256" key="6">
    <source>
        <dbReference type="ARBA" id="ARBA00022729"/>
    </source>
</evidence>
<evidence type="ECO:0000256" key="3">
    <source>
        <dbReference type="ARBA" id="ARBA00022525"/>
    </source>
</evidence>
<dbReference type="InterPro" id="IPR009030">
    <property type="entry name" value="Growth_fac_rcpt_cys_sf"/>
</dbReference>
<dbReference type="InterPro" id="IPR055088">
    <property type="entry name" value="Fibulin_C"/>
</dbReference>
<dbReference type="PANTHER" id="PTHR24039:SF28">
    <property type="entry name" value="EGF-LIKE DOMAIN-CONTAINING PROTEIN"/>
    <property type="match status" value="1"/>
</dbReference>
<evidence type="ECO:0000256" key="1">
    <source>
        <dbReference type="ARBA" id="ARBA00004498"/>
    </source>
</evidence>
<dbReference type="PROSITE" id="PS50026">
    <property type="entry name" value="EGF_3"/>
    <property type="match status" value="6"/>
</dbReference>
<organism evidence="15 16">
    <name type="scientific">Cephus cinctus</name>
    <name type="common">Wheat stem sawfly</name>
    <dbReference type="NCBI Taxonomy" id="211228"/>
    <lineage>
        <taxon>Eukaryota</taxon>
        <taxon>Metazoa</taxon>
        <taxon>Ecdysozoa</taxon>
        <taxon>Arthropoda</taxon>
        <taxon>Hexapoda</taxon>
        <taxon>Insecta</taxon>
        <taxon>Pterygota</taxon>
        <taxon>Neoptera</taxon>
        <taxon>Endopterygota</taxon>
        <taxon>Hymenoptera</taxon>
        <taxon>Cephoidea</taxon>
        <taxon>Cephidae</taxon>
        <taxon>Cephus</taxon>
    </lineage>
</organism>
<keyword evidence="7" id="KW-0677">Repeat</keyword>
<evidence type="ECO:0000256" key="13">
    <source>
        <dbReference type="SAM" id="SignalP"/>
    </source>
</evidence>
<sequence length="1273" mass="139827">MMAQHYSITVIALVVVLHLEQGVESRMESQFEKCCGLGSSWALQELRCESFVGPVTGVPQVEQGLCLEAVDICCVRAYREKQCQLGKSNARAGKACRTDSKNVSDYQRDCCEGCKLGILTGSMGQGCTFKKFSFGKPWDPAFLECCYEAAPSTTIDSTNGTTTVYTSSTSGTSSVTSRSTSATTDSLSTSTTPLMIPPPPFDDICQLMKGMLCSDICIPTVGSFTCACREGFTLLEDGKTCRQDIPVDRCKTDNPCEQKCTDTGDTVICSCEPGYVLAMDKHSCDLETTTTNAVEAENNLSPLCPFGYQYNAVSQVCDDIDECQKNVCPGRCENTIGSFVCLTGSSTEKLQHEVCPPGYRYESAIQRCADIDECTELPDACNKETQLCVNIQGNFTCHDLTSGKSCPAGFKFDAITKTCKDVDECTEGIHGCLPEIEACRNIDGAYECDIKCQGGFIFSVNLGACIDVDECAVNATELCPGSECINTVGGYECSKQERPSTKSQCPAGYKPTTNPTEPCTDVNECNEQLHSCDSTERCVNEIGSYRCDPLYFRVENEFDNLSDTYNSHYKGTMEIEPTTSNEEDQNVSAVRPMCLPGYTYNYSTERCDDIDECQTINNNCTGQYMQCTNIPGTFHCDCRNGFELNLSTLKCQDIDECKTDAHICGSEVCYNQPGGYSCAKAPVPAARKPNNRCAAGTRYTRNGCMDIDECKEIEDACSSDEKCINTVGSFYCSCKIGFRRDNLTQACVDINECQLPENECLPSQRCDNTLGSYTCTRFLPCGTGYTLNVATQICEDDDECILGTHDCSEGYHCRNTLGSYRCHRNTRVSQSTPARPYGPFTTTATTTKEPVLWRPPSVAPRSPITCPSGYQISSRQCVDIDECQQAQNLCGALRRCINTVGSYHCVSRIICGNGYQADSSGFHCVDIDECADGSHDCGQGQTCENRQGGYLCSCPPGHTIGPNKDCVDIDECSIYGGSICSANGQCENTIGSYRCNCKEGFESYGANSCRDVDECRQTPGLCQHLCINVWGSYKCTCRSGFRLNLDNRSCSDVDECTEFKQNNICAGICENTPGSYACKCPNGYRLGQDERSCQDINECDAGNVCRSPAEICQNIRGSYRCNKIVCPSGYYRDNERQNRCIRRSHYCQSGDEVCFRLPSHYSYNFLSFVSMMPIPPTGQLELFTMRSNHLPGSVLQFSMTLVDVRAPPGVVRATESCFRLRKPSLSQVILVLTQSVQGPQEIELDLSMEIYHNTIFAGSAVAKLLIVISQYEF</sequence>
<dbReference type="FunFam" id="2.10.25.10:FF:000010">
    <property type="entry name" value="Pro-epidermal growth factor"/>
    <property type="match status" value="1"/>
</dbReference>
<dbReference type="PROSITE" id="PS01187">
    <property type="entry name" value="EGF_CA"/>
    <property type="match status" value="6"/>
</dbReference>
<dbReference type="InterPro" id="IPR026823">
    <property type="entry name" value="cEGF"/>
</dbReference>
<evidence type="ECO:0000256" key="4">
    <source>
        <dbReference type="ARBA" id="ARBA00022530"/>
    </source>
</evidence>
<evidence type="ECO:0000256" key="10">
    <source>
        <dbReference type="ARBA" id="ARBA00023180"/>
    </source>
</evidence>
<evidence type="ECO:0000313" key="15">
    <source>
        <dbReference type="Proteomes" id="UP000694920"/>
    </source>
</evidence>
<dbReference type="CDD" id="cd00054">
    <property type="entry name" value="EGF_CA"/>
    <property type="match status" value="5"/>
</dbReference>
<dbReference type="AlphaFoldDB" id="A0AAJ7RL99"/>
<evidence type="ECO:0000256" key="12">
    <source>
        <dbReference type="SAM" id="MobiDB-lite"/>
    </source>
</evidence>
<feature type="domain" description="EGF-like" evidence="14">
    <location>
        <begin position="968"/>
        <end position="1010"/>
    </location>
</feature>
<dbReference type="SUPFAM" id="SSF57184">
    <property type="entry name" value="Growth factor receptor domain"/>
    <property type="match status" value="7"/>
</dbReference>
<dbReference type="GO" id="GO:0005509">
    <property type="term" value="F:calcium ion binding"/>
    <property type="evidence" value="ECO:0007669"/>
    <property type="project" value="InterPro"/>
</dbReference>
<comment type="similarity">
    <text evidence="2">Belongs to the fibulin family.</text>
</comment>
<evidence type="ECO:0000256" key="5">
    <source>
        <dbReference type="ARBA" id="ARBA00022536"/>
    </source>
</evidence>
<dbReference type="InterPro" id="IPR018097">
    <property type="entry name" value="EGF_Ca-bd_CS"/>
</dbReference>
<feature type="domain" description="EGF-like" evidence="14">
    <location>
        <begin position="1011"/>
        <end position="1051"/>
    </location>
</feature>
<dbReference type="FunFam" id="2.10.25.10:FF:000038">
    <property type="entry name" value="Fibrillin 2"/>
    <property type="match status" value="1"/>
</dbReference>
<dbReference type="Pfam" id="PF12662">
    <property type="entry name" value="cEGF"/>
    <property type="match status" value="2"/>
</dbReference>
<dbReference type="SMART" id="SM00179">
    <property type="entry name" value="EGF_CA"/>
    <property type="match status" value="18"/>
</dbReference>
<feature type="compositionally biased region" description="Low complexity" evidence="12">
    <location>
        <begin position="167"/>
        <end position="192"/>
    </location>
</feature>
<dbReference type="GeneID" id="107269861"/>
<evidence type="ECO:0000256" key="7">
    <source>
        <dbReference type="ARBA" id="ARBA00022737"/>
    </source>
</evidence>
<feature type="domain" description="EGF-like" evidence="14">
    <location>
        <begin position="609"/>
        <end position="648"/>
    </location>
</feature>
<dbReference type="RefSeq" id="XP_024943000.1">
    <property type="nucleotide sequence ID" value="XM_025087232.1"/>
</dbReference>
<keyword evidence="3" id="KW-0964">Secreted</keyword>
<keyword evidence="4" id="KW-0272">Extracellular matrix</keyword>
<dbReference type="InterPro" id="IPR049883">
    <property type="entry name" value="NOTCH1_EGF-like"/>
</dbReference>
<dbReference type="InterPro" id="IPR000742">
    <property type="entry name" value="EGF"/>
</dbReference>
<evidence type="ECO:0000313" key="16">
    <source>
        <dbReference type="RefSeq" id="XP_024943000.1"/>
    </source>
</evidence>
<dbReference type="PANTHER" id="PTHR24039">
    <property type="entry name" value="FIBRILLIN-RELATED"/>
    <property type="match status" value="1"/>
</dbReference>
<accession>A0AAJ7RL99</accession>
<evidence type="ECO:0000259" key="14">
    <source>
        <dbReference type="PROSITE" id="PS50026"/>
    </source>
</evidence>